<name>A0ABN6DRN0_ERWRD</name>
<dbReference type="PANTHER" id="PTHR36839:SF1">
    <property type="entry name" value="METALLO-BETA-LACTAMASE FAMILY PROTEIN (AFU_ORTHOLOGUE AFUA_5G12770)"/>
    <property type="match status" value="1"/>
</dbReference>
<evidence type="ECO:0000313" key="2">
    <source>
        <dbReference type="EMBL" id="BCQ37375.1"/>
    </source>
</evidence>
<keyword evidence="2" id="KW-0614">Plasmid</keyword>
<accession>A0ABN6DRN0</accession>
<dbReference type="InterPro" id="IPR036866">
    <property type="entry name" value="RibonucZ/Hydroxyglut_hydro"/>
</dbReference>
<dbReference type="InterPro" id="IPR001279">
    <property type="entry name" value="Metallo-B-lactamas"/>
</dbReference>
<organism evidence="2 3">
    <name type="scientific">Erwinia rhapontici</name>
    <name type="common">Pectobacterium rhapontici</name>
    <dbReference type="NCBI Taxonomy" id="55212"/>
    <lineage>
        <taxon>Bacteria</taxon>
        <taxon>Pseudomonadati</taxon>
        <taxon>Pseudomonadota</taxon>
        <taxon>Gammaproteobacteria</taxon>
        <taxon>Enterobacterales</taxon>
        <taxon>Erwiniaceae</taxon>
        <taxon>Erwinia</taxon>
    </lineage>
</organism>
<sequence>MENYICKGCGTSYTASVCPPELCQVCNEERAHVPGGQQEWTTLRDMQRKYRNSWKMLEQDMFEITTVPRFSIGQRAILIRTPAGNILWDCISFLDNATKHLIDSLGGISAIAISHPHYYTTSQDWASSFGCQVYLHADDKEWLMRPDSSIRFWEGDYVELNKYVSLVRLGGHYHGGTVAHLPFAAEGRGAVLSGDIIQVAADRCRVSFMWSYPNMLPLSERTVSRMTETVLKYRFDRLYGALSGHDVLSGAGKIIRTSADRYIDLLNDRTGTELPATE</sequence>
<feature type="domain" description="Metallo-beta-lactamase" evidence="1">
    <location>
        <begin position="73"/>
        <end position="245"/>
    </location>
</feature>
<dbReference type="PANTHER" id="PTHR36839">
    <property type="entry name" value="METALLO-BETA-LACTAMASE FAMILY PROTEIN (AFU_ORTHOLOGUE AFUA_5G12770)"/>
    <property type="match status" value="1"/>
</dbReference>
<dbReference type="Proteomes" id="UP000677515">
    <property type="component" value="Plasmid pERA53"/>
</dbReference>
<dbReference type="RefSeq" id="WP_171149721.1">
    <property type="nucleotide sequence ID" value="NZ_AP024330.1"/>
</dbReference>
<dbReference type="SMART" id="SM00849">
    <property type="entry name" value="Lactamase_B"/>
    <property type="match status" value="1"/>
</dbReference>
<reference evidence="2 3" key="1">
    <citation type="submission" date="2021-01" db="EMBL/GenBank/DDBJ databases">
        <title>Complete genome sequence of Erwinia rhapontici MAFF 311153.</title>
        <authorList>
            <person name="Morohoshi T."/>
            <person name="Someya N."/>
        </authorList>
    </citation>
    <scope>NUCLEOTIDE SEQUENCE [LARGE SCALE GENOMIC DNA]</scope>
    <source>
        <strain evidence="2 3">MAFF 311153</strain>
        <plasmid evidence="2 3">pERA53</plasmid>
    </source>
</reference>
<geneLocation type="plasmid" evidence="2 3">
    <name>pERA53</name>
</geneLocation>
<gene>
    <name evidence="2" type="ORF">ERHA53_47180</name>
</gene>
<proteinExistence type="predicted"/>
<dbReference type="EMBL" id="AP024330">
    <property type="protein sequence ID" value="BCQ37375.1"/>
    <property type="molecule type" value="Genomic_DNA"/>
</dbReference>
<keyword evidence="3" id="KW-1185">Reference proteome</keyword>
<evidence type="ECO:0000313" key="3">
    <source>
        <dbReference type="Proteomes" id="UP000677515"/>
    </source>
</evidence>
<dbReference type="SUPFAM" id="SSF56281">
    <property type="entry name" value="Metallo-hydrolase/oxidoreductase"/>
    <property type="match status" value="1"/>
</dbReference>
<dbReference type="Gene3D" id="3.60.15.10">
    <property type="entry name" value="Ribonuclease Z/Hydroxyacylglutathione hydrolase-like"/>
    <property type="match status" value="1"/>
</dbReference>
<protein>
    <submittedName>
        <fullName evidence="2">MBL fold metallo-hydrolase</fullName>
    </submittedName>
</protein>
<evidence type="ECO:0000259" key="1">
    <source>
        <dbReference type="SMART" id="SM00849"/>
    </source>
</evidence>